<organism evidence="1 2">
    <name type="scientific">Volvox africanus</name>
    <dbReference type="NCBI Taxonomy" id="51714"/>
    <lineage>
        <taxon>Eukaryota</taxon>
        <taxon>Viridiplantae</taxon>
        <taxon>Chlorophyta</taxon>
        <taxon>core chlorophytes</taxon>
        <taxon>Chlorophyceae</taxon>
        <taxon>CS clade</taxon>
        <taxon>Chlamydomonadales</taxon>
        <taxon>Volvocaceae</taxon>
        <taxon>Volvox</taxon>
    </lineage>
</organism>
<proteinExistence type="predicted"/>
<name>A0ABQ5RLN1_9CHLO</name>
<dbReference type="Proteomes" id="UP001165090">
    <property type="component" value="Unassembled WGS sequence"/>
</dbReference>
<sequence length="108" mass="11714">MSEGMRVFIRKLFAANFEARPRPQRTSLVQTVLVVAVTPVAASSAQPQDSIRVMWENIEQASARSSNTWCPGRTAIISFSDAARCYGCPAALQARLYASLRSSAIGPP</sequence>
<accession>A0ABQ5RLN1</accession>
<evidence type="ECO:0000313" key="1">
    <source>
        <dbReference type="EMBL" id="GLI58409.1"/>
    </source>
</evidence>
<comment type="caution">
    <text evidence="1">The sequence shown here is derived from an EMBL/GenBank/DDBJ whole genome shotgun (WGS) entry which is preliminary data.</text>
</comment>
<evidence type="ECO:0000313" key="2">
    <source>
        <dbReference type="Proteomes" id="UP001165090"/>
    </source>
</evidence>
<protein>
    <recommendedName>
        <fullName evidence="3">VWFA domain-containing protein</fullName>
    </recommendedName>
</protein>
<gene>
    <name evidence="1" type="ORF">VaNZ11_000111</name>
</gene>
<reference evidence="1 2" key="1">
    <citation type="journal article" date="2023" name="IScience">
        <title>Expanded male sex-determining region conserved during the evolution of homothallism in the green alga Volvox.</title>
        <authorList>
            <person name="Yamamoto K."/>
            <person name="Matsuzaki R."/>
            <person name="Mahakham W."/>
            <person name="Heman W."/>
            <person name="Sekimoto H."/>
            <person name="Kawachi M."/>
            <person name="Minakuchi Y."/>
            <person name="Toyoda A."/>
            <person name="Nozaki H."/>
        </authorList>
    </citation>
    <scope>NUCLEOTIDE SEQUENCE [LARGE SCALE GENOMIC DNA]</scope>
    <source>
        <strain evidence="1 2">NIES-4468</strain>
    </source>
</reference>
<dbReference type="EMBL" id="BSDZ01000003">
    <property type="protein sequence ID" value="GLI58409.1"/>
    <property type="molecule type" value="Genomic_DNA"/>
</dbReference>
<keyword evidence="2" id="KW-1185">Reference proteome</keyword>
<evidence type="ECO:0008006" key="3">
    <source>
        <dbReference type="Google" id="ProtNLM"/>
    </source>
</evidence>